<organism evidence="2 3">
    <name type="scientific">Streptomyces minutiscleroticus</name>
    <dbReference type="NCBI Taxonomy" id="68238"/>
    <lineage>
        <taxon>Bacteria</taxon>
        <taxon>Bacillati</taxon>
        <taxon>Actinomycetota</taxon>
        <taxon>Actinomycetes</taxon>
        <taxon>Kitasatosporales</taxon>
        <taxon>Streptomycetaceae</taxon>
        <taxon>Streptomyces</taxon>
    </lineage>
</organism>
<sequence length="139" mass="14844">MQRRDTRSPRGLGVVLAGALASVALAGVSPAQAESQAEPKSQCRSNASTISGVSLSFQMCWDSSGTSIEYTLKDTLGDGRRAEAWIHTPSGGDRKLDEVTGGAGKGHIDWTSFTFDTSDVWMKACSSAANTNRRCDSWR</sequence>
<protein>
    <recommendedName>
        <fullName evidence="4">Secreted protein</fullName>
    </recommendedName>
</protein>
<dbReference type="EMBL" id="BMVU01000008">
    <property type="protein sequence ID" value="GGX70051.1"/>
    <property type="molecule type" value="Genomic_DNA"/>
</dbReference>
<evidence type="ECO:0000256" key="1">
    <source>
        <dbReference type="SAM" id="SignalP"/>
    </source>
</evidence>
<evidence type="ECO:0000313" key="2">
    <source>
        <dbReference type="EMBL" id="GGX70051.1"/>
    </source>
</evidence>
<feature type="signal peptide" evidence="1">
    <location>
        <begin position="1"/>
        <end position="26"/>
    </location>
</feature>
<dbReference type="RefSeq" id="WP_190190315.1">
    <property type="nucleotide sequence ID" value="NZ_BMVU01000008.1"/>
</dbReference>
<keyword evidence="3" id="KW-1185">Reference proteome</keyword>
<evidence type="ECO:0000313" key="3">
    <source>
        <dbReference type="Proteomes" id="UP000619244"/>
    </source>
</evidence>
<accession>A0A918NII4</accession>
<reference evidence="2" key="1">
    <citation type="journal article" date="2014" name="Int. J. Syst. Evol. Microbiol.">
        <title>Complete genome sequence of Corynebacterium casei LMG S-19264T (=DSM 44701T), isolated from a smear-ripened cheese.</title>
        <authorList>
            <consortium name="US DOE Joint Genome Institute (JGI-PGF)"/>
            <person name="Walter F."/>
            <person name="Albersmeier A."/>
            <person name="Kalinowski J."/>
            <person name="Ruckert C."/>
        </authorList>
    </citation>
    <scope>NUCLEOTIDE SEQUENCE</scope>
    <source>
        <strain evidence="2">JCM 4790</strain>
    </source>
</reference>
<gene>
    <name evidence="2" type="ORF">GCM10010358_25710</name>
</gene>
<name>A0A918NII4_9ACTN</name>
<feature type="chain" id="PRO_5038414490" description="Secreted protein" evidence="1">
    <location>
        <begin position="27"/>
        <end position="139"/>
    </location>
</feature>
<reference evidence="2" key="2">
    <citation type="submission" date="2020-09" db="EMBL/GenBank/DDBJ databases">
        <authorList>
            <person name="Sun Q."/>
            <person name="Ohkuma M."/>
        </authorList>
    </citation>
    <scope>NUCLEOTIDE SEQUENCE</scope>
    <source>
        <strain evidence="2">JCM 4790</strain>
    </source>
</reference>
<dbReference type="Proteomes" id="UP000619244">
    <property type="component" value="Unassembled WGS sequence"/>
</dbReference>
<comment type="caution">
    <text evidence="2">The sequence shown here is derived from an EMBL/GenBank/DDBJ whole genome shotgun (WGS) entry which is preliminary data.</text>
</comment>
<proteinExistence type="predicted"/>
<evidence type="ECO:0008006" key="4">
    <source>
        <dbReference type="Google" id="ProtNLM"/>
    </source>
</evidence>
<dbReference type="AlphaFoldDB" id="A0A918NII4"/>
<keyword evidence="1" id="KW-0732">Signal</keyword>